<dbReference type="RefSeq" id="WP_004332454.1">
    <property type="nucleotide sequence ID" value="NZ_AMXE01000001.1"/>
</dbReference>
<keyword evidence="1" id="KW-0677">Repeat</keyword>
<dbReference type="Gene3D" id="1.25.40.10">
    <property type="entry name" value="Tetratricopeptide repeat domain"/>
    <property type="match status" value="1"/>
</dbReference>
<gene>
    <name evidence="4" type="ORF">C666_00665</name>
</gene>
<feature type="chain" id="PRO_5004128798" description="Tetratricopeptide repeat protein" evidence="3">
    <location>
        <begin position="23"/>
        <end position="276"/>
    </location>
</feature>
<comment type="caution">
    <text evidence="4">The sequence shown here is derived from an EMBL/GenBank/DDBJ whole genome shotgun (WGS) entry which is preliminary data.</text>
</comment>
<sequence>MTKASIRIALLCALAWLHPVHAASWDELQQAALRHYQAGEYAQAETQARAALALAEAGNAAALPHLANSLNLLALVRGAQGAPDEARLLLERALAVSEQALGAHPNTASLAHNLGSLLEAEGRLEAAAGHYARGLAILDGQPDAQRDQAGQTRLLQALERIHAALGQTAQAEAYARRQTSGEDGEAGGPLARARAQTQLALNLRAQGRRDEAARLLEQALALHETQDAPAELAQALATWRRCTARRACTSAPCPCTGGHWRSARRWTRRRPNWRCT</sequence>
<evidence type="ECO:0000313" key="5">
    <source>
        <dbReference type="Proteomes" id="UP000013232"/>
    </source>
</evidence>
<dbReference type="SUPFAM" id="SSF48452">
    <property type="entry name" value="TPR-like"/>
    <property type="match status" value="1"/>
</dbReference>
<dbReference type="PANTHER" id="PTHR45641:SF19">
    <property type="entry name" value="NEPHROCYSTIN-3"/>
    <property type="match status" value="1"/>
</dbReference>
<dbReference type="InterPro" id="IPR019734">
    <property type="entry name" value="TPR_rpt"/>
</dbReference>
<dbReference type="AlphaFoldDB" id="N6Z8K3"/>
<evidence type="ECO:0000256" key="2">
    <source>
        <dbReference type="ARBA" id="ARBA00022803"/>
    </source>
</evidence>
<evidence type="ECO:0000256" key="1">
    <source>
        <dbReference type="ARBA" id="ARBA00022737"/>
    </source>
</evidence>
<dbReference type="InterPro" id="IPR011990">
    <property type="entry name" value="TPR-like_helical_dom_sf"/>
</dbReference>
<evidence type="ECO:0000256" key="3">
    <source>
        <dbReference type="SAM" id="SignalP"/>
    </source>
</evidence>
<accession>N6Z8K3</accession>
<evidence type="ECO:0008006" key="6">
    <source>
        <dbReference type="Google" id="ProtNLM"/>
    </source>
</evidence>
<keyword evidence="3" id="KW-0732">Signal</keyword>
<dbReference type="Pfam" id="PF13424">
    <property type="entry name" value="TPR_12"/>
    <property type="match status" value="1"/>
</dbReference>
<feature type="signal peptide" evidence="3">
    <location>
        <begin position="1"/>
        <end position="22"/>
    </location>
</feature>
<protein>
    <recommendedName>
        <fullName evidence="6">Tetratricopeptide repeat protein</fullName>
    </recommendedName>
</protein>
<keyword evidence="5" id="KW-1185">Reference proteome</keyword>
<dbReference type="STRING" id="1123367.GCA_000621305_01722"/>
<evidence type="ECO:0000313" key="4">
    <source>
        <dbReference type="EMBL" id="ENO90693.1"/>
    </source>
</evidence>
<reference evidence="4 5" key="1">
    <citation type="submission" date="2012-09" db="EMBL/GenBank/DDBJ databases">
        <title>Draft Genome Sequences of 6 Strains from Genus Thauera.</title>
        <authorList>
            <person name="Liu B."/>
            <person name="Shapleigh J.P."/>
            <person name="Frostegard A.H."/>
        </authorList>
    </citation>
    <scope>NUCLEOTIDE SEQUENCE [LARGE SCALE GENOMIC DNA]</scope>
    <source>
        <strain evidence="5">47Lol / DSM 12138</strain>
    </source>
</reference>
<dbReference type="EMBL" id="AMXE01000001">
    <property type="protein sequence ID" value="ENO90693.1"/>
    <property type="molecule type" value="Genomic_DNA"/>
</dbReference>
<dbReference type="Pfam" id="PF13374">
    <property type="entry name" value="TPR_10"/>
    <property type="match status" value="1"/>
</dbReference>
<dbReference type="SMART" id="SM00028">
    <property type="entry name" value="TPR"/>
    <property type="match status" value="3"/>
</dbReference>
<proteinExistence type="predicted"/>
<dbReference type="eggNOG" id="COG0457">
    <property type="taxonomic scope" value="Bacteria"/>
</dbReference>
<organism evidence="4 5">
    <name type="scientific">Thauera linaloolentis (strain DSM 12138 / JCM 21573 / CCUG 41526 / CIP 105981 / IAM 15112 / NBRC 102519 / 47Lol)</name>
    <dbReference type="NCBI Taxonomy" id="1123367"/>
    <lineage>
        <taxon>Bacteria</taxon>
        <taxon>Pseudomonadati</taxon>
        <taxon>Pseudomonadota</taxon>
        <taxon>Betaproteobacteria</taxon>
        <taxon>Rhodocyclales</taxon>
        <taxon>Zoogloeaceae</taxon>
        <taxon>Thauera</taxon>
    </lineage>
</organism>
<dbReference type="PANTHER" id="PTHR45641">
    <property type="entry name" value="TETRATRICOPEPTIDE REPEAT PROTEIN (AFU_ORTHOLOGUE AFUA_6G03870)"/>
    <property type="match status" value="1"/>
</dbReference>
<keyword evidence="2" id="KW-0802">TPR repeat</keyword>
<dbReference type="Proteomes" id="UP000013232">
    <property type="component" value="Unassembled WGS sequence"/>
</dbReference>
<name>N6Z8K3_THAL4</name>